<protein>
    <submittedName>
        <fullName evidence="2">Uncharacterized protein</fullName>
    </submittedName>
</protein>
<reference evidence="2" key="1">
    <citation type="submission" date="2021-01" db="EMBL/GenBank/DDBJ databases">
        <title>Whole genome shotgun sequence of Planobispora takensis NBRC 109077.</title>
        <authorList>
            <person name="Komaki H."/>
            <person name="Tamura T."/>
        </authorList>
    </citation>
    <scope>NUCLEOTIDE SEQUENCE</scope>
    <source>
        <strain evidence="2">NBRC 109077</strain>
    </source>
</reference>
<sequence>MQEVIAQGSAPPQGRPVSTGLLYGLRVLVVAQAAGLVTAASFAGQSVQTAKDLIATGQALPADGMLAEPHVMAGLAVHVIALLQIVAAVLVWRPGRGAGWPALASLGLFLIGMGQHFTWQLLGTHVPSGLALFGLTLAVLIWAWSPRAAVRRS</sequence>
<feature type="transmembrane region" description="Helical" evidence="1">
    <location>
        <begin position="71"/>
        <end position="92"/>
    </location>
</feature>
<organism evidence="2 3">
    <name type="scientific">Planobispora takensis</name>
    <dbReference type="NCBI Taxonomy" id="1367882"/>
    <lineage>
        <taxon>Bacteria</taxon>
        <taxon>Bacillati</taxon>
        <taxon>Actinomycetota</taxon>
        <taxon>Actinomycetes</taxon>
        <taxon>Streptosporangiales</taxon>
        <taxon>Streptosporangiaceae</taxon>
        <taxon>Planobispora</taxon>
    </lineage>
</organism>
<keyword evidence="1" id="KW-0472">Membrane</keyword>
<name>A0A8J3T151_9ACTN</name>
<dbReference type="Proteomes" id="UP000634476">
    <property type="component" value="Unassembled WGS sequence"/>
</dbReference>
<evidence type="ECO:0000313" key="2">
    <source>
        <dbReference type="EMBL" id="GII03411.1"/>
    </source>
</evidence>
<keyword evidence="1" id="KW-1133">Transmembrane helix</keyword>
<feature type="transmembrane region" description="Helical" evidence="1">
    <location>
        <begin position="125"/>
        <end position="144"/>
    </location>
</feature>
<dbReference type="RefSeq" id="WP_203877689.1">
    <property type="nucleotide sequence ID" value="NZ_BOOK01000038.1"/>
</dbReference>
<dbReference type="EMBL" id="BOOK01000038">
    <property type="protein sequence ID" value="GII03411.1"/>
    <property type="molecule type" value="Genomic_DNA"/>
</dbReference>
<comment type="caution">
    <text evidence="2">The sequence shown here is derived from an EMBL/GenBank/DDBJ whole genome shotgun (WGS) entry which is preliminary data.</text>
</comment>
<gene>
    <name evidence="2" type="ORF">Pta02_54190</name>
</gene>
<evidence type="ECO:0000256" key="1">
    <source>
        <dbReference type="SAM" id="Phobius"/>
    </source>
</evidence>
<feature type="transmembrane region" description="Helical" evidence="1">
    <location>
        <begin position="99"/>
        <end position="119"/>
    </location>
</feature>
<proteinExistence type="predicted"/>
<dbReference type="AlphaFoldDB" id="A0A8J3T151"/>
<accession>A0A8J3T151</accession>
<keyword evidence="1" id="KW-0812">Transmembrane</keyword>
<keyword evidence="3" id="KW-1185">Reference proteome</keyword>
<feature type="transmembrane region" description="Helical" evidence="1">
    <location>
        <begin position="21"/>
        <end position="43"/>
    </location>
</feature>
<evidence type="ECO:0000313" key="3">
    <source>
        <dbReference type="Proteomes" id="UP000634476"/>
    </source>
</evidence>